<dbReference type="Proteomes" id="UP001501353">
    <property type="component" value="Unassembled WGS sequence"/>
</dbReference>
<proteinExistence type="predicted"/>
<name>A0ABP7T5K9_9BURK</name>
<evidence type="ECO:0000313" key="2">
    <source>
        <dbReference type="Proteomes" id="UP001501353"/>
    </source>
</evidence>
<dbReference type="EMBL" id="BAAAZE010000008">
    <property type="protein sequence ID" value="GAA4021265.1"/>
    <property type="molecule type" value="Genomic_DNA"/>
</dbReference>
<organism evidence="1 2">
    <name type="scientific">Actimicrobium antarcticum</name>
    <dbReference type="NCBI Taxonomy" id="1051899"/>
    <lineage>
        <taxon>Bacteria</taxon>
        <taxon>Pseudomonadati</taxon>
        <taxon>Pseudomonadota</taxon>
        <taxon>Betaproteobacteria</taxon>
        <taxon>Burkholderiales</taxon>
        <taxon>Oxalobacteraceae</taxon>
        <taxon>Actimicrobium</taxon>
    </lineage>
</organism>
<keyword evidence="2" id="KW-1185">Reference proteome</keyword>
<accession>A0ABP7T5K9</accession>
<comment type="caution">
    <text evidence="1">The sequence shown here is derived from an EMBL/GenBank/DDBJ whole genome shotgun (WGS) entry which is preliminary data.</text>
</comment>
<gene>
    <name evidence="1" type="ORF">GCM10022212_17690</name>
</gene>
<sequence>MTTSTCHAIVRNVRAPEGHIRIEGSAAFVQAELARYDQPCFEVVTDSSTERLPRLSEPVAERQRQVGRIEQALERLAHLPHSNMAHKTISAALLIGYVDTLMGAPTTPLWRIRDMVKHLGCHDTNNFSAVLRRETALFSHSGEPTLALNPAGFERADELVRQLLLA</sequence>
<evidence type="ECO:0000313" key="1">
    <source>
        <dbReference type="EMBL" id="GAA4021265.1"/>
    </source>
</evidence>
<dbReference type="RefSeq" id="WP_344762930.1">
    <property type="nucleotide sequence ID" value="NZ_BAAAZE010000008.1"/>
</dbReference>
<protein>
    <submittedName>
        <fullName evidence="1">Uncharacterized protein</fullName>
    </submittedName>
</protein>
<reference evidence="2" key="1">
    <citation type="journal article" date="2019" name="Int. J. Syst. Evol. Microbiol.">
        <title>The Global Catalogue of Microorganisms (GCM) 10K type strain sequencing project: providing services to taxonomists for standard genome sequencing and annotation.</title>
        <authorList>
            <consortium name="The Broad Institute Genomics Platform"/>
            <consortium name="The Broad Institute Genome Sequencing Center for Infectious Disease"/>
            <person name="Wu L."/>
            <person name="Ma J."/>
        </authorList>
    </citation>
    <scope>NUCLEOTIDE SEQUENCE [LARGE SCALE GENOMIC DNA]</scope>
    <source>
        <strain evidence="2">JCM 16673</strain>
    </source>
</reference>